<dbReference type="Gene3D" id="1.10.630.10">
    <property type="entry name" value="Cytochrome P450"/>
    <property type="match status" value="1"/>
</dbReference>
<evidence type="ECO:0000256" key="13">
    <source>
        <dbReference type="RuleBase" id="RU000461"/>
    </source>
</evidence>
<dbReference type="FunFam" id="1.10.630.10:FF:000069">
    <property type="entry name" value="Cytochrome P450, putative (Eurofung)"/>
    <property type="match status" value="1"/>
</dbReference>
<dbReference type="PANTHER" id="PTHR24305:SF157">
    <property type="entry name" value="N-ACETYLTRYPTOPHAN 6-HYDROXYLASE IVOC-RELATED"/>
    <property type="match status" value="1"/>
</dbReference>
<dbReference type="InterPro" id="IPR002401">
    <property type="entry name" value="Cyt_P450_E_grp-I"/>
</dbReference>
<organism evidence="15 16">
    <name type="scientific">Aplosporella prunicola CBS 121167</name>
    <dbReference type="NCBI Taxonomy" id="1176127"/>
    <lineage>
        <taxon>Eukaryota</taxon>
        <taxon>Fungi</taxon>
        <taxon>Dikarya</taxon>
        <taxon>Ascomycota</taxon>
        <taxon>Pezizomycotina</taxon>
        <taxon>Dothideomycetes</taxon>
        <taxon>Dothideomycetes incertae sedis</taxon>
        <taxon>Botryosphaeriales</taxon>
        <taxon>Aplosporellaceae</taxon>
        <taxon>Aplosporella</taxon>
    </lineage>
</organism>
<dbReference type="InterPro" id="IPR017972">
    <property type="entry name" value="Cyt_P450_CS"/>
</dbReference>
<evidence type="ECO:0000256" key="3">
    <source>
        <dbReference type="ARBA" id="ARBA00010617"/>
    </source>
</evidence>
<dbReference type="InterPro" id="IPR001128">
    <property type="entry name" value="Cyt_P450"/>
</dbReference>
<dbReference type="PANTHER" id="PTHR24305">
    <property type="entry name" value="CYTOCHROME P450"/>
    <property type="match status" value="1"/>
</dbReference>
<dbReference type="PRINTS" id="PR00463">
    <property type="entry name" value="EP450I"/>
</dbReference>
<evidence type="ECO:0000256" key="10">
    <source>
        <dbReference type="ARBA" id="ARBA00023033"/>
    </source>
</evidence>
<evidence type="ECO:0000313" key="15">
    <source>
        <dbReference type="EMBL" id="KAF2138958.1"/>
    </source>
</evidence>
<dbReference type="InterPro" id="IPR050121">
    <property type="entry name" value="Cytochrome_P450_monoxygenase"/>
</dbReference>
<feature type="chain" id="PRO_5025593919" description="Cytochrome P450" evidence="14">
    <location>
        <begin position="23"/>
        <end position="524"/>
    </location>
</feature>
<keyword evidence="6 12" id="KW-0479">Metal-binding</keyword>
<evidence type="ECO:0000256" key="12">
    <source>
        <dbReference type="PIRSR" id="PIRSR602401-1"/>
    </source>
</evidence>
<sequence>MPNHPLAASALAALLLYCLATAAYRLYLSPLARFPGPKLAALTRWYEFYHDGLRGGKYTWRIGEMHKRYGPIVRISPWELHVSDTAFIDTLYAPGSQVRDKHAFYTRQFGLPASGFGTASHALHRLRRGALNRFFSRQSVCALEPLLGRCARTLCDQLETYAGTGEVVDLCDAFSCLATDVVSAYAFGRSYGFLENRAFRPNLREGIDGGMKMGATMKMLPWLLPLLRRVPDAWVLWAMPGMAGYMGFQREMRRVVGRIEEEEKRSAGAGGEKKEGEAELQRTIFHEVLRGDLPPEEKKTARLSQEGQAVIGAGTETTAWTLCVILYHVLANCALLENLRTELLTTAPDATSWRALEQLPLLSATVAEGLRLSYGLATRLARVAPVPLRFRSSSGPGSGAETFGDVDVVIPPNTPVGMTAVLVHHDARVFPDSERFWPERWLVATAEQRREMERCLLSFSRGGRQCLGMNLAYAELYITLATVLRRLGARLQLFETDEDDVRVHRDMFLPKPRDGSKGVRVLVV</sequence>
<evidence type="ECO:0000256" key="11">
    <source>
        <dbReference type="ARBA" id="ARBA00023136"/>
    </source>
</evidence>
<evidence type="ECO:0000256" key="9">
    <source>
        <dbReference type="ARBA" id="ARBA00023004"/>
    </source>
</evidence>
<keyword evidence="5" id="KW-0812">Transmembrane</keyword>
<evidence type="ECO:0008006" key="17">
    <source>
        <dbReference type="Google" id="ProtNLM"/>
    </source>
</evidence>
<dbReference type="GO" id="GO:0016705">
    <property type="term" value="F:oxidoreductase activity, acting on paired donors, with incorporation or reduction of molecular oxygen"/>
    <property type="evidence" value="ECO:0007669"/>
    <property type="project" value="InterPro"/>
</dbReference>
<keyword evidence="4 12" id="KW-0349">Heme</keyword>
<dbReference type="OrthoDB" id="3945418at2759"/>
<keyword evidence="14" id="KW-0732">Signal</keyword>
<gene>
    <name evidence="15" type="ORF">K452DRAFT_232819</name>
</gene>
<keyword evidence="9 12" id="KW-0408">Iron</keyword>
<comment type="cofactor">
    <cofactor evidence="1 12">
        <name>heme</name>
        <dbReference type="ChEBI" id="CHEBI:30413"/>
    </cofactor>
</comment>
<feature type="signal peptide" evidence="14">
    <location>
        <begin position="1"/>
        <end position="22"/>
    </location>
</feature>
<keyword evidence="7" id="KW-1133">Transmembrane helix</keyword>
<dbReference type="AlphaFoldDB" id="A0A6A6B5Q3"/>
<evidence type="ECO:0000256" key="4">
    <source>
        <dbReference type="ARBA" id="ARBA00022617"/>
    </source>
</evidence>
<evidence type="ECO:0000256" key="2">
    <source>
        <dbReference type="ARBA" id="ARBA00004167"/>
    </source>
</evidence>
<evidence type="ECO:0000256" key="14">
    <source>
        <dbReference type="SAM" id="SignalP"/>
    </source>
</evidence>
<evidence type="ECO:0000256" key="8">
    <source>
        <dbReference type="ARBA" id="ARBA00023002"/>
    </source>
</evidence>
<name>A0A6A6B5Q3_9PEZI</name>
<evidence type="ECO:0000256" key="1">
    <source>
        <dbReference type="ARBA" id="ARBA00001971"/>
    </source>
</evidence>
<dbReference type="RefSeq" id="XP_033394671.1">
    <property type="nucleotide sequence ID" value="XM_033537263.1"/>
</dbReference>
<dbReference type="SUPFAM" id="SSF48264">
    <property type="entry name" value="Cytochrome P450"/>
    <property type="match status" value="1"/>
</dbReference>
<dbReference type="CDD" id="cd11062">
    <property type="entry name" value="CYP58-like"/>
    <property type="match status" value="1"/>
</dbReference>
<evidence type="ECO:0000256" key="7">
    <source>
        <dbReference type="ARBA" id="ARBA00022989"/>
    </source>
</evidence>
<comment type="subcellular location">
    <subcellularLocation>
        <location evidence="2">Membrane</location>
        <topology evidence="2">Single-pass membrane protein</topology>
    </subcellularLocation>
</comment>
<proteinExistence type="inferred from homology"/>
<keyword evidence="8 13" id="KW-0560">Oxidoreductase</keyword>
<dbReference type="EMBL" id="ML995494">
    <property type="protein sequence ID" value="KAF2138958.1"/>
    <property type="molecule type" value="Genomic_DNA"/>
</dbReference>
<keyword evidence="10 13" id="KW-0503">Monooxygenase</keyword>
<evidence type="ECO:0000313" key="16">
    <source>
        <dbReference type="Proteomes" id="UP000799438"/>
    </source>
</evidence>
<dbReference type="GeneID" id="54294759"/>
<dbReference type="InterPro" id="IPR036396">
    <property type="entry name" value="Cyt_P450_sf"/>
</dbReference>
<dbReference type="PROSITE" id="PS00086">
    <property type="entry name" value="CYTOCHROME_P450"/>
    <property type="match status" value="1"/>
</dbReference>
<evidence type="ECO:0000256" key="5">
    <source>
        <dbReference type="ARBA" id="ARBA00022692"/>
    </source>
</evidence>
<dbReference type="Proteomes" id="UP000799438">
    <property type="component" value="Unassembled WGS sequence"/>
</dbReference>
<protein>
    <recommendedName>
        <fullName evidence="17">Cytochrome P450</fullName>
    </recommendedName>
</protein>
<comment type="similarity">
    <text evidence="3 13">Belongs to the cytochrome P450 family.</text>
</comment>
<dbReference type="GO" id="GO:0020037">
    <property type="term" value="F:heme binding"/>
    <property type="evidence" value="ECO:0007669"/>
    <property type="project" value="InterPro"/>
</dbReference>
<dbReference type="GO" id="GO:0004497">
    <property type="term" value="F:monooxygenase activity"/>
    <property type="evidence" value="ECO:0007669"/>
    <property type="project" value="UniProtKB-KW"/>
</dbReference>
<dbReference type="GO" id="GO:0016020">
    <property type="term" value="C:membrane"/>
    <property type="evidence" value="ECO:0007669"/>
    <property type="project" value="UniProtKB-SubCell"/>
</dbReference>
<reference evidence="15" key="1">
    <citation type="journal article" date="2020" name="Stud. Mycol.">
        <title>101 Dothideomycetes genomes: a test case for predicting lifestyles and emergence of pathogens.</title>
        <authorList>
            <person name="Haridas S."/>
            <person name="Albert R."/>
            <person name="Binder M."/>
            <person name="Bloem J."/>
            <person name="Labutti K."/>
            <person name="Salamov A."/>
            <person name="Andreopoulos B."/>
            <person name="Baker S."/>
            <person name="Barry K."/>
            <person name="Bills G."/>
            <person name="Bluhm B."/>
            <person name="Cannon C."/>
            <person name="Castanera R."/>
            <person name="Culley D."/>
            <person name="Daum C."/>
            <person name="Ezra D."/>
            <person name="Gonzalez J."/>
            <person name="Henrissat B."/>
            <person name="Kuo A."/>
            <person name="Liang C."/>
            <person name="Lipzen A."/>
            <person name="Lutzoni F."/>
            <person name="Magnuson J."/>
            <person name="Mondo S."/>
            <person name="Nolan M."/>
            <person name="Ohm R."/>
            <person name="Pangilinan J."/>
            <person name="Park H.-J."/>
            <person name="Ramirez L."/>
            <person name="Alfaro M."/>
            <person name="Sun H."/>
            <person name="Tritt A."/>
            <person name="Yoshinaga Y."/>
            <person name="Zwiers L.-H."/>
            <person name="Turgeon B."/>
            <person name="Goodwin S."/>
            <person name="Spatafora J."/>
            <person name="Crous P."/>
            <person name="Grigoriev I."/>
        </authorList>
    </citation>
    <scope>NUCLEOTIDE SEQUENCE</scope>
    <source>
        <strain evidence="15">CBS 121167</strain>
    </source>
</reference>
<accession>A0A6A6B5Q3</accession>
<keyword evidence="11" id="KW-0472">Membrane</keyword>
<evidence type="ECO:0000256" key="6">
    <source>
        <dbReference type="ARBA" id="ARBA00022723"/>
    </source>
</evidence>
<keyword evidence="16" id="KW-1185">Reference proteome</keyword>
<dbReference type="PRINTS" id="PR00385">
    <property type="entry name" value="P450"/>
</dbReference>
<dbReference type="GO" id="GO:0005506">
    <property type="term" value="F:iron ion binding"/>
    <property type="evidence" value="ECO:0007669"/>
    <property type="project" value="InterPro"/>
</dbReference>
<dbReference type="Pfam" id="PF00067">
    <property type="entry name" value="p450"/>
    <property type="match status" value="1"/>
</dbReference>
<feature type="binding site" description="axial binding residue" evidence="12">
    <location>
        <position position="466"/>
    </location>
    <ligand>
        <name>heme</name>
        <dbReference type="ChEBI" id="CHEBI:30413"/>
    </ligand>
    <ligandPart>
        <name>Fe</name>
        <dbReference type="ChEBI" id="CHEBI:18248"/>
    </ligandPart>
</feature>